<dbReference type="SUPFAM" id="SSF55729">
    <property type="entry name" value="Acyl-CoA N-acyltransferases (Nat)"/>
    <property type="match status" value="1"/>
</dbReference>
<evidence type="ECO:0000313" key="2">
    <source>
        <dbReference type="EMBL" id="NBL65598.1"/>
    </source>
</evidence>
<reference evidence="3" key="1">
    <citation type="submission" date="2020-01" db="EMBL/GenBank/DDBJ databases">
        <title>Sphingomonas sp. strain CSW-10.</title>
        <authorList>
            <person name="Chen W.-M."/>
        </authorList>
    </citation>
    <scope>NUCLEOTIDE SEQUENCE [LARGE SCALE GENOMIC DNA]</scope>
    <source>
        <strain evidence="3">NST-5</strain>
    </source>
</reference>
<gene>
    <name evidence="2" type="ORF">GV828_10330</name>
</gene>
<dbReference type="PROSITE" id="PS51186">
    <property type="entry name" value="GNAT"/>
    <property type="match status" value="1"/>
</dbReference>
<accession>A0ABW9Z9N1</accession>
<dbReference type="PANTHER" id="PTHR43233:SF1">
    <property type="entry name" value="FAMILY N-ACETYLTRANSFERASE, PUTATIVE (AFU_ORTHOLOGUE AFUA_6G03350)-RELATED"/>
    <property type="match status" value="1"/>
</dbReference>
<organism evidence="2 3">
    <name type="scientific">Flavobacterium ichthyis</name>
    <dbReference type="NCBI Taxonomy" id="2698827"/>
    <lineage>
        <taxon>Bacteria</taxon>
        <taxon>Pseudomonadati</taxon>
        <taxon>Bacteroidota</taxon>
        <taxon>Flavobacteriia</taxon>
        <taxon>Flavobacteriales</taxon>
        <taxon>Flavobacteriaceae</taxon>
        <taxon>Flavobacterium</taxon>
    </lineage>
</organism>
<protein>
    <submittedName>
        <fullName evidence="2">GNAT family N-acetyltransferase</fullName>
    </submittedName>
</protein>
<sequence>MEIIEKRIGDFLITTDKEKMDIVAIHDFLSKKSGWSDNIPFDRVKTSIEHSLNFGFFHGDHQIGFARVISDFSTIAYLGDIYVLDDYRGQGLSKQLMDEIVAHPQLQGLRRWILLTSTADWLYEKYGFVKVPQPEIYMERYNPNVYKIENSAKKHVLNIENNEK</sequence>
<dbReference type="InterPro" id="IPR016181">
    <property type="entry name" value="Acyl_CoA_acyltransferase"/>
</dbReference>
<dbReference type="EMBL" id="JAABLM010000012">
    <property type="protein sequence ID" value="NBL65598.1"/>
    <property type="molecule type" value="Genomic_DNA"/>
</dbReference>
<dbReference type="InterPro" id="IPR053144">
    <property type="entry name" value="Acetyltransferase_Butenolide"/>
</dbReference>
<evidence type="ECO:0000313" key="3">
    <source>
        <dbReference type="Proteomes" id="UP000798602"/>
    </source>
</evidence>
<keyword evidence="3" id="KW-1185">Reference proteome</keyword>
<dbReference type="Pfam" id="PF13508">
    <property type="entry name" value="Acetyltransf_7"/>
    <property type="match status" value="1"/>
</dbReference>
<dbReference type="CDD" id="cd04301">
    <property type="entry name" value="NAT_SF"/>
    <property type="match status" value="1"/>
</dbReference>
<dbReference type="PANTHER" id="PTHR43233">
    <property type="entry name" value="FAMILY N-ACETYLTRANSFERASE, PUTATIVE (AFU_ORTHOLOGUE AFUA_6G03350)-RELATED"/>
    <property type="match status" value="1"/>
</dbReference>
<feature type="domain" description="N-acetyltransferase" evidence="1">
    <location>
        <begin position="12"/>
        <end position="143"/>
    </location>
</feature>
<comment type="caution">
    <text evidence="2">The sequence shown here is derived from an EMBL/GenBank/DDBJ whole genome shotgun (WGS) entry which is preliminary data.</text>
</comment>
<proteinExistence type="predicted"/>
<dbReference type="InterPro" id="IPR000182">
    <property type="entry name" value="GNAT_dom"/>
</dbReference>
<dbReference type="RefSeq" id="WP_166537424.1">
    <property type="nucleotide sequence ID" value="NZ_JAABLM010000012.1"/>
</dbReference>
<dbReference type="Gene3D" id="3.40.630.30">
    <property type="match status" value="1"/>
</dbReference>
<name>A0ABW9Z9N1_9FLAO</name>
<evidence type="ECO:0000259" key="1">
    <source>
        <dbReference type="PROSITE" id="PS51186"/>
    </source>
</evidence>
<dbReference type="Proteomes" id="UP000798602">
    <property type="component" value="Unassembled WGS sequence"/>
</dbReference>